<evidence type="ECO:0000313" key="4">
    <source>
        <dbReference type="Proteomes" id="UP000265619"/>
    </source>
</evidence>
<dbReference type="Gene3D" id="1.10.12.10">
    <property type="entry name" value="Lyase 2-enoyl-coa Hydratase, Chain A, domain 2"/>
    <property type="match status" value="1"/>
</dbReference>
<comment type="similarity">
    <text evidence="1 2">Belongs to the enoyl-CoA hydratase/isomerase family.</text>
</comment>
<evidence type="ECO:0000256" key="2">
    <source>
        <dbReference type="RuleBase" id="RU003707"/>
    </source>
</evidence>
<reference evidence="3 4" key="1">
    <citation type="submission" date="2018-09" db="EMBL/GenBank/DDBJ databases">
        <title>Acidovorax cavernicola nov. sp. isolated from Gruta de las Maravillas (Aracena, Spain).</title>
        <authorList>
            <person name="Jurado V."/>
            <person name="Gutierrez-Patricio S."/>
            <person name="Gonzalez-Pimentel J.L."/>
            <person name="Miller A.Z."/>
            <person name="Laiz L."/>
            <person name="Saiz-Jimenez C."/>
        </authorList>
    </citation>
    <scope>NUCLEOTIDE SEQUENCE [LARGE SCALE GENOMIC DNA]</scope>
    <source>
        <strain evidence="3 4">1011MAR4D40.2</strain>
    </source>
</reference>
<gene>
    <name evidence="3" type="ORF">D3H34_14080</name>
</gene>
<keyword evidence="4" id="KW-1185">Reference proteome</keyword>
<dbReference type="InterPro" id="IPR014748">
    <property type="entry name" value="Enoyl-CoA_hydra_C"/>
</dbReference>
<accession>A0A9X8D5E1</accession>
<dbReference type="Gene3D" id="3.90.226.10">
    <property type="entry name" value="2-enoyl-CoA Hydratase, Chain A, domain 1"/>
    <property type="match status" value="1"/>
</dbReference>
<comment type="caution">
    <text evidence="3">The sequence shown here is derived from an EMBL/GenBank/DDBJ whole genome shotgun (WGS) entry which is preliminary data.</text>
</comment>
<protein>
    <submittedName>
        <fullName evidence="3">Enoyl-CoA hydratase</fullName>
    </submittedName>
</protein>
<dbReference type="InterPro" id="IPR018376">
    <property type="entry name" value="Enoyl-CoA_hyd/isom_CS"/>
</dbReference>
<dbReference type="OrthoDB" id="9807606at2"/>
<dbReference type="InterPro" id="IPR051683">
    <property type="entry name" value="Enoyl-CoA_Hydratase/Isomerase"/>
</dbReference>
<evidence type="ECO:0000256" key="1">
    <source>
        <dbReference type="ARBA" id="ARBA00005254"/>
    </source>
</evidence>
<dbReference type="PANTHER" id="PTHR42964">
    <property type="entry name" value="ENOYL-COA HYDRATASE"/>
    <property type="match status" value="1"/>
</dbReference>
<dbReference type="AlphaFoldDB" id="A0A9X8D5E1"/>
<dbReference type="PANTHER" id="PTHR42964:SF1">
    <property type="entry name" value="POLYKETIDE BIOSYNTHESIS ENOYL-COA HYDRATASE PKSH-RELATED"/>
    <property type="match status" value="1"/>
</dbReference>
<proteinExistence type="inferred from homology"/>
<dbReference type="SUPFAM" id="SSF52096">
    <property type="entry name" value="ClpP/crotonase"/>
    <property type="match status" value="1"/>
</dbReference>
<organism evidence="3 4">
    <name type="scientific">Acidovorax cavernicola</name>
    <dbReference type="NCBI Taxonomy" id="1675792"/>
    <lineage>
        <taxon>Bacteria</taxon>
        <taxon>Pseudomonadati</taxon>
        <taxon>Pseudomonadota</taxon>
        <taxon>Betaproteobacteria</taxon>
        <taxon>Burkholderiales</taxon>
        <taxon>Comamonadaceae</taxon>
        <taxon>Acidovorax</taxon>
    </lineage>
</organism>
<evidence type="ECO:0000313" key="3">
    <source>
        <dbReference type="EMBL" id="RIX79597.1"/>
    </source>
</evidence>
<dbReference type="InterPro" id="IPR029045">
    <property type="entry name" value="ClpP/crotonase-like_dom_sf"/>
</dbReference>
<sequence length="259" mass="26776">MTAPVLIERDGHVAAIVLNRPEQSNAMDPEASKALIDCIDEVAADTAVRAVLLRANGKHFCAGGSIAFFDQAGAELPRMLEQFIGPLHAAIHKLATLPVPVVSAVNGPVGGGGIGLALCADIVLAAGSMKLRGGYSAIGLTPDAGASWLLARRAGAARAKQIFFTNAPLSAQQCLAFAIVDEVVADEELAARAASLARTLAQGATGALAHIKRLVDGAHERSLGAQLDMEHRLMVDAAAATHAAEGIAAFREKRAPRFV</sequence>
<dbReference type="EMBL" id="QXMN01000015">
    <property type="protein sequence ID" value="RIX79597.1"/>
    <property type="molecule type" value="Genomic_DNA"/>
</dbReference>
<dbReference type="RefSeq" id="WP_119554133.1">
    <property type="nucleotide sequence ID" value="NZ_QXMN01000015.1"/>
</dbReference>
<dbReference type="GO" id="GO:0003824">
    <property type="term" value="F:catalytic activity"/>
    <property type="evidence" value="ECO:0007669"/>
    <property type="project" value="InterPro"/>
</dbReference>
<dbReference type="Proteomes" id="UP000265619">
    <property type="component" value="Unassembled WGS sequence"/>
</dbReference>
<dbReference type="CDD" id="cd06558">
    <property type="entry name" value="crotonase-like"/>
    <property type="match status" value="1"/>
</dbReference>
<dbReference type="PROSITE" id="PS00166">
    <property type="entry name" value="ENOYL_COA_HYDRATASE"/>
    <property type="match status" value="1"/>
</dbReference>
<dbReference type="Pfam" id="PF00378">
    <property type="entry name" value="ECH_1"/>
    <property type="match status" value="1"/>
</dbReference>
<name>A0A9X8D5E1_9BURK</name>
<dbReference type="InterPro" id="IPR001753">
    <property type="entry name" value="Enoyl-CoA_hydra/iso"/>
</dbReference>